<keyword evidence="1" id="KW-0732">Signal</keyword>
<gene>
    <name evidence="3" type="ORF">AQZ52_08170</name>
</gene>
<reference evidence="3 4" key="1">
    <citation type="submission" date="2015-10" db="EMBL/GenBank/DDBJ databases">
        <title>Draft genome sequence of Novosphingobium fuchskuhlense DSM 25065 isolated from a surface water sample of the southwest basin of Lake Grosse Fuchskuhle.</title>
        <authorList>
            <person name="Ruckert C."/>
            <person name="Winkler A."/>
            <person name="Glaeser J."/>
            <person name="Grossart H.-P."/>
            <person name="Kalinowski J."/>
            <person name="Glaeser S."/>
        </authorList>
    </citation>
    <scope>NUCLEOTIDE SEQUENCE [LARGE SCALE GENOMIC DNA]</scope>
    <source>
        <strain evidence="3 4">FNE08-7</strain>
    </source>
</reference>
<dbReference type="AlphaFoldDB" id="A0A124JUU2"/>
<dbReference type="Gene3D" id="2.60.40.740">
    <property type="match status" value="1"/>
</dbReference>
<feature type="domain" description="DUF11" evidence="2">
    <location>
        <begin position="258"/>
        <end position="344"/>
    </location>
</feature>
<evidence type="ECO:0000256" key="1">
    <source>
        <dbReference type="SAM" id="SignalP"/>
    </source>
</evidence>
<evidence type="ECO:0000259" key="2">
    <source>
        <dbReference type="Pfam" id="PF01345"/>
    </source>
</evidence>
<dbReference type="Pfam" id="PF01345">
    <property type="entry name" value="DUF11"/>
    <property type="match status" value="1"/>
</dbReference>
<organism evidence="3 4">
    <name type="scientific">Novosphingobium fuchskuhlense</name>
    <dbReference type="NCBI Taxonomy" id="1117702"/>
    <lineage>
        <taxon>Bacteria</taxon>
        <taxon>Pseudomonadati</taxon>
        <taxon>Pseudomonadota</taxon>
        <taxon>Alphaproteobacteria</taxon>
        <taxon>Sphingomonadales</taxon>
        <taxon>Sphingomonadaceae</taxon>
        <taxon>Novosphingobium</taxon>
    </lineage>
</organism>
<protein>
    <recommendedName>
        <fullName evidence="2">DUF11 domain-containing protein</fullName>
    </recommendedName>
</protein>
<dbReference type="STRING" id="1117702.AQZ52_08170"/>
<keyword evidence="4" id="KW-1185">Reference proteome</keyword>
<accession>A0A124JUU2</accession>
<evidence type="ECO:0000313" key="3">
    <source>
        <dbReference type="EMBL" id="KUR71587.1"/>
    </source>
</evidence>
<dbReference type="RefSeq" id="WP_067908285.1">
    <property type="nucleotide sequence ID" value="NZ_KQ954244.1"/>
</dbReference>
<sequence length="356" mass="34936">MTYRSKLLGAAGVCALAALGANPAHAAGTTAGSTITNTVSVAFQVGGISQTGTSASDTLTVDRRVQLTVAEVGTTTTTVTPGAVNQVTAFTVVNTSNAPLDLALAAAQQVGGAGAHSNTDTFDVTNVRIFRDVNNNGTYEAGTDTAVTFLDEVAADASVQVLVVSDVPLGQANGAVAAVTLTATGREAGGVGSLGAALVQTTGANTSGMDTVFADGAGATDSARDAAFSAKDDYTVSAATLSAIKSSRIISDPINGSTNPKMIPGATIQYCIAISNASGSATATSITVNDPIPANLTYDSTFGVKTNGTATIASGVATCAADTTGTGTMASNTVSGTLASVAGGETKTVVFQATIN</sequence>
<evidence type="ECO:0000313" key="4">
    <source>
        <dbReference type="Proteomes" id="UP000058012"/>
    </source>
</evidence>
<comment type="caution">
    <text evidence="3">The sequence shown here is derived from an EMBL/GenBank/DDBJ whole genome shotgun (WGS) entry which is preliminary data.</text>
</comment>
<dbReference type="OrthoDB" id="5400913at2"/>
<name>A0A124JUU2_9SPHN</name>
<feature type="signal peptide" evidence="1">
    <location>
        <begin position="1"/>
        <end position="26"/>
    </location>
</feature>
<dbReference type="InterPro" id="IPR001434">
    <property type="entry name" value="OmcB-like_DUF11"/>
</dbReference>
<dbReference type="InterPro" id="IPR047589">
    <property type="entry name" value="DUF11_rpt"/>
</dbReference>
<dbReference type="NCBIfam" id="TIGR01451">
    <property type="entry name" value="B_ant_repeat"/>
    <property type="match status" value="1"/>
</dbReference>
<dbReference type="EMBL" id="LLZS01000006">
    <property type="protein sequence ID" value="KUR71587.1"/>
    <property type="molecule type" value="Genomic_DNA"/>
</dbReference>
<proteinExistence type="predicted"/>
<dbReference type="Proteomes" id="UP000058012">
    <property type="component" value="Unassembled WGS sequence"/>
</dbReference>
<feature type="chain" id="PRO_5007174845" description="DUF11 domain-containing protein" evidence="1">
    <location>
        <begin position="27"/>
        <end position="356"/>
    </location>
</feature>